<gene>
    <name evidence="3" type="ORF">CA982_12190</name>
</gene>
<feature type="domain" description="DUF1731" evidence="2">
    <location>
        <begin position="261"/>
        <end position="310"/>
    </location>
</feature>
<dbReference type="Proteomes" id="UP000194632">
    <property type="component" value="Unassembled WGS sequence"/>
</dbReference>
<dbReference type="Pfam" id="PF08338">
    <property type="entry name" value="DUF1731"/>
    <property type="match status" value="1"/>
</dbReference>
<evidence type="ECO:0000313" key="3">
    <source>
        <dbReference type="EMBL" id="OUC78527.1"/>
    </source>
</evidence>
<feature type="domain" description="NAD-dependent epimerase/dehydratase" evidence="1">
    <location>
        <begin position="9"/>
        <end position="130"/>
    </location>
</feature>
<evidence type="ECO:0000259" key="1">
    <source>
        <dbReference type="Pfam" id="PF01370"/>
    </source>
</evidence>
<dbReference type="RefSeq" id="WP_086535595.1">
    <property type="nucleotide sequence ID" value="NZ_NGFO01000012.1"/>
</dbReference>
<dbReference type="SUPFAM" id="SSF51735">
    <property type="entry name" value="NAD(P)-binding Rossmann-fold domains"/>
    <property type="match status" value="1"/>
</dbReference>
<dbReference type="Gene3D" id="3.40.50.720">
    <property type="entry name" value="NAD(P)-binding Rossmann-like Domain"/>
    <property type="match status" value="1"/>
</dbReference>
<protein>
    <submittedName>
        <fullName evidence="3">NAD-dependent dehydratase</fullName>
    </submittedName>
</protein>
<dbReference type="OrthoDB" id="9801773at2"/>
<dbReference type="STRING" id="417102.CA982_12190"/>
<dbReference type="PANTHER" id="PTHR11092">
    <property type="entry name" value="SUGAR NUCLEOTIDE EPIMERASE RELATED"/>
    <property type="match status" value="1"/>
</dbReference>
<keyword evidence="4" id="KW-1185">Reference proteome</keyword>
<sequence>MSGTESLTVVLAGGSGALGTHLATDLAARGHHPVILTRRIDPLAPFEQVVWDGKTQGDWVEAMVADRPTAVVNLAGKLVDCRPTDANIATLRSSRVDATRALVAASRERTTPVSYWVQSSTTAIWSDAGDRWCTESTPVPLGLPQMTGVAQPWEDAVEGANTDHLTVLRTSIVLDADAPAMRRLVGLTRFGLGGRVGDGRQWFSWIHIDDWLTIVRAALRVDDAVSLPDGVIVAASPNPVRNAELMAMLRAEIGRPPAPPTPAWLLKLGAVLLRTDPALGLTGRRARSDVLADAGFEFRFPRLEAALSDLL</sequence>
<dbReference type="InterPro" id="IPR001509">
    <property type="entry name" value="Epimerase_deHydtase"/>
</dbReference>
<dbReference type="EMBL" id="NGFO01000012">
    <property type="protein sequence ID" value="OUC78527.1"/>
    <property type="molecule type" value="Genomic_DNA"/>
</dbReference>
<accession>A0A243QAB0</accession>
<dbReference type="InterPro" id="IPR036291">
    <property type="entry name" value="NAD(P)-bd_dom_sf"/>
</dbReference>
<organism evidence="3 4">
    <name type="scientific">Gordonia lacunae</name>
    <dbReference type="NCBI Taxonomy" id="417102"/>
    <lineage>
        <taxon>Bacteria</taxon>
        <taxon>Bacillati</taxon>
        <taxon>Actinomycetota</taxon>
        <taxon>Actinomycetes</taxon>
        <taxon>Mycobacteriales</taxon>
        <taxon>Gordoniaceae</taxon>
        <taxon>Gordonia</taxon>
    </lineage>
</organism>
<dbReference type="InterPro" id="IPR013549">
    <property type="entry name" value="DUF1731"/>
</dbReference>
<dbReference type="AlphaFoldDB" id="A0A243QAB0"/>
<proteinExistence type="predicted"/>
<reference evidence="3 4" key="1">
    <citation type="submission" date="2017-05" db="EMBL/GenBank/DDBJ databases">
        <title>Biotechnological potential of actinobacteria isolated from South African environments.</title>
        <authorList>
            <person name="Le Roes-Hill M."/>
            <person name="Prins A."/>
            <person name="Durrell K.A."/>
        </authorList>
    </citation>
    <scope>NUCLEOTIDE SEQUENCE [LARGE SCALE GENOMIC DNA]</scope>
    <source>
        <strain evidence="3">BS2</strain>
    </source>
</reference>
<comment type="caution">
    <text evidence="3">The sequence shown here is derived from an EMBL/GenBank/DDBJ whole genome shotgun (WGS) entry which is preliminary data.</text>
</comment>
<dbReference type="PANTHER" id="PTHR11092:SF0">
    <property type="entry name" value="EPIMERASE FAMILY PROTEIN SDR39U1"/>
    <property type="match status" value="1"/>
</dbReference>
<dbReference type="Pfam" id="PF01370">
    <property type="entry name" value="Epimerase"/>
    <property type="match status" value="1"/>
</dbReference>
<name>A0A243QAB0_9ACTN</name>
<evidence type="ECO:0000259" key="2">
    <source>
        <dbReference type="Pfam" id="PF08338"/>
    </source>
</evidence>
<evidence type="ECO:0000313" key="4">
    <source>
        <dbReference type="Proteomes" id="UP000194632"/>
    </source>
</evidence>